<evidence type="ECO:0000313" key="3">
    <source>
        <dbReference type="Proteomes" id="UP001596150"/>
    </source>
</evidence>
<evidence type="ECO:0000256" key="1">
    <source>
        <dbReference type="SAM" id="MobiDB-lite"/>
    </source>
</evidence>
<keyword evidence="3" id="KW-1185">Reference proteome</keyword>
<feature type="region of interest" description="Disordered" evidence="1">
    <location>
        <begin position="137"/>
        <end position="164"/>
    </location>
</feature>
<dbReference type="EMBL" id="JBHSML010000003">
    <property type="protein sequence ID" value="MFC5516136.1"/>
    <property type="molecule type" value="Genomic_DNA"/>
</dbReference>
<protein>
    <recommendedName>
        <fullName evidence="4">Terminase</fullName>
    </recommendedName>
</protein>
<comment type="caution">
    <text evidence="2">The sequence shown here is derived from an EMBL/GenBank/DDBJ whole genome shotgun (WGS) entry which is preliminary data.</text>
</comment>
<organism evidence="2 3">
    <name type="scientific">Kaistia terrae</name>
    <dbReference type="NCBI Taxonomy" id="537017"/>
    <lineage>
        <taxon>Bacteria</taxon>
        <taxon>Pseudomonadati</taxon>
        <taxon>Pseudomonadota</taxon>
        <taxon>Alphaproteobacteria</taxon>
        <taxon>Hyphomicrobiales</taxon>
        <taxon>Kaistiaceae</taxon>
        <taxon>Kaistia</taxon>
    </lineage>
</organism>
<sequence>MPELSLDQWAAIRVAYETTAVGLRDIAATYGVSHVSVAKHAERESWLRPGEAPPLPDGAAEEKLVARLYRTFERQVAELELRFANGEGGVEEKDARTLSVLARTLETLAKLREGTDDAGAAAPVDIEALRARLQKRLEQLDAEGEPAGSPAGGTAAGGDRGVPV</sequence>
<name>A0ABW0PU17_9HYPH</name>
<feature type="compositionally biased region" description="Gly residues" evidence="1">
    <location>
        <begin position="150"/>
        <end position="164"/>
    </location>
</feature>
<evidence type="ECO:0000313" key="2">
    <source>
        <dbReference type="EMBL" id="MFC5516136.1"/>
    </source>
</evidence>
<proteinExistence type="predicted"/>
<gene>
    <name evidence="2" type="ORF">ACFPP9_10175</name>
</gene>
<dbReference type="RefSeq" id="WP_266341654.1">
    <property type="nucleotide sequence ID" value="NZ_JAPKNH010000001.1"/>
</dbReference>
<accession>A0ABW0PU17</accession>
<evidence type="ECO:0008006" key="4">
    <source>
        <dbReference type="Google" id="ProtNLM"/>
    </source>
</evidence>
<dbReference type="Proteomes" id="UP001596150">
    <property type="component" value="Unassembled WGS sequence"/>
</dbReference>
<reference evidence="3" key="1">
    <citation type="journal article" date="2019" name="Int. J. Syst. Evol. Microbiol.">
        <title>The Global Catalogue of Microorganisms (GCM) 10K type strain sequencing project: providing services to taxonomists for standard genome sequencing and annotation.</title>
        <authorList>
            <consortium name="The Broad Institute Genomics Platform"/>
            <consortium name="The Broad Institute Genome Sequencing Center for Infectious Disease"/>
            <person name="Wu L."/>
            <person name="Ma J."/>
        </authorList>
    </citation>
    <scope>NUCLEOTIDE SEQUENCE [LARGE SCALE GENOMIC DNA]</scope>
    <source>
        <strain evidence="3">KACC 12633</strain>
    </source>
</reference>